<evidence type="ECO:0000313" key="1">
    <source>
        <dbReference type="EMBL" id="KAK8508614.1"/>
    </source>
</evidence>
<gene>
    <name evidence="1" type="ORF">V6N12_044530</name>
</gene>
<keyword evidence="2" id="KW-1185">Reference proteome</keyword>
<sequence>MVTPRSNDSLHSHLDCVGDASSSAHVATNSEGPERKGAELFGPWMVAEKRRRQPSLRTTNVVTPKPMTEVGVGNGVVKNAAYMASNPDKRSKAAPKPSQAAIVIPMVAGQSAKVVDMLWQLEQDSMFHSSDEENMYDMYDRDEMTDAEEVERPLANKDHSDFQEFLQESWKGDVSVLKNVENFCVVVGPWNAEVFGHICRRKRRLMARLEGIDRTLVVRHSNSLVRLASKLRKELDLVLEQEECL</sequence>
<protein>
    <submittedName>
        <fullName evidence="1">Uncharacterized protein</fullName>
    </submittedName>
</protein>
<accession>A0ABR2BNY9</accession>
<dbReference type="Proteomes" id="UP001472677">
    <property type="component" value="Unassembled WGS sequence"/>
</dbReference>
<reference evidence="1 2" key="1">
    <citation type="journal article" date="2024" name="G3 (Bethesda)">
        <title>Genome assembly of Hibiscus sabdariffa L. provides insights into metabolisms of medicinal natural products.</title>
        <authorList>
            <person name="Kim T."/>
        </authorList>
    </citation>
    <scope>NUCLEOTIDE SEQUENCE [LARGE SCALE GENOMIC DNA]</scope>
    <source>
        <strain evidence="1">TK-2024</strain>
        <tissue evidence="1">Old leaves</tissue>
    </source>
</reference>
<organism evidence="1 2">
    <name type="scientific">Hibiscus sabdariffa</name>
    <name type="common">roselle</name>
    <dbReference type="NCBI Taxonomy" id="183260"/>
    <lineage>
        <taxon>Eukaryota</taxon>
        <taxon>Viridiplantae</taxon>
        <taxon>Streptophyta</taxon>
        <taxon>Embryophyta</taxon>
        <taxon>Tracheophyta</taxon>
        <taxon>Spermatophyta</taxon>
        <taxon>Magnoliopsida</taxon>
        <taxon>eudicotyledons</taxon>
        <taxon>Gunneridae</taxon>
        <taxon>Pentapetalae</taxon>
        <taxon>rosids</taxon>
        <taxon>malvids</taxon>
        <taxon>Malvales</taxon>
        <taxon>Malvaceae</taxon>
        <taxon>Malvoideae</taxon>
        <taxon>Hibiscus</taxon>
    </lineage>
</organism>
<comment type="caution">
    <text evidence="1">The sequence shown here is derived from an EMBL/GenBank/DDBJ whole genome shotgun (WGS) entry which is preliminary data.</text>
</comment>
<dbReference type="EMBL" id="JBBPBM010000099">
    <property type="protein sequence ID" value="KAK8508614.1"/>
    <property type="molecule type" value="Genomic_DNA"/>
</dbReference>
<proteinExistence type="predicted"/>
<name>A0ABR2BNY9_9ROSI</name>
<evidence type="ECO:0000313" key="2">
    <source>
        <dbReference type="Proteomes" id="UP001472677"/>
    </source>
</evidence>